<name>A0ABW3LS98_9BACI</name>
<accession>A0ABW3LS98</accession>
<gene>
    <name evidence="2" type="ORF">ACFQ3N_19350</name>
</gene>
<feature type="domain" description="VOC" evidence="1">
    <location>
        <begin position="2"/>
        <end position="118"/>
    </location>
</feature>
<dbReference type="EMBL" id="JBHTKJ010000073">
    <property type="protein sequence ID" value="MFD1040537.1"/>
    <property type="molecule type" value="Genomic_DNA"/>
</dbReference>
<comment type="caution">
    <text evidence="2">The sequence shown here is derived from an EMBL/GenBank/DDBJ whole genome shotgun (WGS) entry which is preliminary data.</text>
</comment>
<protein>
    <submittedName>
        <fullName evidence="2">VOC family protein</fullName>
    </submittedName>
</protein>
<dbReference type="Proteomes" id="UP001597040">
    <property type="component" value="Unassembled WGS sequence"/>
</dbReference>
<dbReference type="InterPro" id="IPR025870">
    <property type="entry name" value="Glyoxalase-like_dom"/>
</dbReference>
<evidence type="ECO:0000313" key="3">
    <source>
        <dbReference type="Proteomes" id="UP001597040"/>
    </source>
</evidence>
<evidence type="ECO:0000259" key="1">
    <source>
        <dbReference type="PROSITE" id="PS51819"/>
    </source>
</evidence>
<dbReference type="Gene3D" id="3.10.180.10">
    <property type="entry name" value="2,3-Dihydroxybiphenyl 1,2-Dioxygenase, domain 1"/>
    <property type="match status" value="1"/>
</dbReference>
<dbReference type="InterPro" id="IPR029068">
    <property type="entry name" value="Glyas_Bleomycin-R_OHBP_Dase"/>
</dbReference>
<dbReference type="SUPFAM" id="SSF54593">
    <property type="entry name" value="Glyoxalase/Bleomycin resistance protein/Dihydroxybiphenyl dioxygenase"/>
    <property type="match status" value="1"/>
</dbReference>
<dbReference type="Pfam" id="PF12681">
    <property type="entry name" value="Glyoxalase_2"/>
    <property type="match status" value="1"/>
</dbReference>
<dbReference type="PROSITE" id="PS51819">
    <property type="entry name" value="VOC"/>
    <property type="match status" value="1"/>
</dbReference>
<dbReference type="RefSeq" id="WP_390364702.1">
    <property type="nucleotide sequence ID" value="NZ_JBHTKJ010000073.1"/>
</dbReference>
<dbReference type="InterPro" id="IPR037523">
    <property type="entry name" value="VOC_core"/>
</dbReference>
<organism evidence="2 3">
    <name type="scientific">Virgibacillus byunsanensis</name>
    <dbReference type="NCBI Taxonomy" id="570945"/>
    <lineage>
        <taxon>Bacteria</taxon>
        <taxon>Bacillati</taxon>
        <taxon>Bacillota</taxon>
        <taxon>Bacilli</taxon>
        <taxon>Bacillales</taxon>
        <taxon>Bacillaceae</taxon>
        <taxon>Virgibacillus</taxon>
    </lineage>
</organism>
<evidence type="ECO:0000313" key="2">
    <source>
        <dbReference type="EMBL" id="MFD1040537.1"/>
    </source>
</evidence>
<reference evidence="3" key="1">
    <citation type="journal article" date="2019" name="Int. J. Syst. Evol. Microbiol.">
        <title>The Global Catalogue of Microorganisms (GCM) 10K type strain sequencing project: providing services to taxonomists for standard genome sequencing and annotation.</title>
        <authorList>
            <consortium name="The Broad Institute Genomics Platform"/>
            <consortium name="The Broad Institute Genome Sequencing Center for Infectious Disease"/>
            <person name="Wu L."/>
            <person name="Ma J."/>
        </authorList>
    </citation>
    <scope>NUCLEOTIDE SEQUENCE [LARGE SCALE GENOMIC DNA]</scope>
    <source>
        <strain evidence="3">CCUG 56754</strain>
    </source>
</reference>
<keyword evidence="3" id="KW-1185">Reference proteome</keyword>
<sequence>MNVKEFGTILFVERYDQCVTFYRDILKLEVRNVKDSLVTFNISSGYLMVEKGGFGSANEKNRQQNPVVLRFDVDSLEESIQDLEDRGVIFSNRYLEFDWGKIAVFLDPDGNRIELGEINKTSGSHKE</sequence>
<proteinExistence type="predicted"/>